<dbReference type="InterPro" id="IPR032808">
    <property type="entry name" value="DoxX"/>
</dbReference>
<reference evidence="8 9" key="1">
    <citation type="submission" date="2020-07" db="EMBL/GenBank/DDBJ databases">
        <title>Complete genome sequence of Mycolicibacterium litorale like strain isolated from cardiac implantable electronic device infection.</title>
        <authorList>
            <person name="Fukano H."/>
            <person name="Miyama H."/>
            <person name="Hoshino Y."/>
        </authorList>
    </citation>
    <scope>NUCLEOTIDE SEQUENCE [LARGE SCALE GENOMIC DNA]</scope>
    <source>
        <strain evidence="8 9">NIIDNTM18</strain>
    </source>
</reference>
<evidence type="ECO:0000256" key="2">
    <source>
        <dbReference type="ARBA" id="ARBA00006679"/>
    </source>
</evidence>
<feature type="transmembrane region" description="Helical" evidence="7">
    <location>
        <begin position="114"/>
        <end position="134"/>
    </location>
</feature>
<comment type="similarity">
    <text evidence="2">Belongs to the DoxX family.</text>
</comment>
<evidence type="ECO:0000256" key="6">
    <source>
        <dbReference type="ARBA" id="ARBA00023136"/>
    </source>
</evidence>
<keyword evidence="4 7" id="KW-0812">Transmembrane</keyword>
<name>A0A6S6PCR9_9MYCO</name>
<evidence type="ECO:0000256" key="3">
    <source>
        <dbReference type="ARBA" id="ARBA00022475"/>
    </source>
</evidence>
<comment type="subcellular location">
    <subcellularLocation>
        <location evidence="1">Cell membrane</location>
        <topology evidence="1">Multi-pass membrane protein</topology>
    </subcellularLocation>
</comment>
<feature type="transmembrane region" description="Helical" evidence="7">
    <location>
        <begin position="12"/>
        <end position="32"/>
    </location>
</feature>
<gene>
    <name evidence="8" type="ORF">NIIDNTM18_32360</name>
</gene>
<evidence type="ECO:0000313" key="8">
    <source>
        <dbReference type="EMBL" id="BCI53958.1"/>
    </source>
</evidence>
<dbReference type="EMBL" id="AP023287">
    <property type="protein sequence ID" value="BCI53958.1"/>
    <property type="molecule type" value="Genomic_DNA"/>
</dbReference>
<dbReference type="GO" id="GO:0005886">
    <property type="term" value="C:plasma membrane"/>
    <property type="evidence" value="ECO:0007669"/>
    <property type="project" value="UniProtKB-SubCell"/>
</dbReference>
<protein>
    <recommendedName>
        <fullName evidence="10">DoxX family protein</fullName>
    </recommendedName>
</protein>
<sequence length="186" mass="19801">MATNFDARLASYSSPLLSLFRIIAGLLFALHGSQKLFDWPVAAPGPIAVGDWPLWWAGLIELVAGLLIAVGLFTRIAAFIASGEMAVAYFWKHWPPLEGPSKSFWPMENGGETVLLFCFGFLAIAALGAGAWSVDARRRGRVGGVGTAGGVAPNRVVTGTAAPAGYATGQPVRRGGLLSRFRRPRY</sequence>
<accession>A0A6S6PCR9</accession>
<evidence type="ECO:0000256" key="1">
    <source>
        <dbReference type="ARBA" id="ARBA00004651"/>
    </source>
</evidence>
<evidence type="ECO:0000256" key="4">
    <source>
        <dbReference type="ARBA" id="ARBA00022692"/>
    </source>
</evidence>
<dbReference type="PANTHER" id="PTHR33452">
    <property type="entry name" value="OXIDOREDUCTASE CATD-RELATED"/>
    <property type="match status" value="1"/>
</dbReference>
<evidence type="ECO:0000313" key="9">
    <source>
        <dbReference type="Proteomes" id="UP000515734"/>
    </source>
</evidence>
<dbReference type="Proteomes" id="UP000515734">
    <property type="component" value="Chromosome"/>
</dbReference>
<evidence type="ECO:0000256" key="5">
    <source>
        <dbReference type="ARBA" id="ARBA00022989"/>
    </source>
</evidence>
<feature type="transmembrane region" description="Helical" evidence="7">
    <location>
        <begin position="76"/>
        <end position="94"/>
    </location>
</feature>
<keyword evidence="6 7" id="KW-0472">Membrane</keyword>
<keyword evidence="5 7" id="KW-1133">Transmembrane helix</keyword>
<evidence type="ECO:0008006" key="10">
    <source>
        <dbReference type="Google" id="ProtNLM"/>
    </source>
</evidence>
<proteinExistence type="inferred from homology"/>
<dbReference type="InterPro" id="IPR051907">
    <property type="entry name" value="DoxX-like_oxidoreductase"/>
</dbReference>
<dbReference type="Pfam" id="PF07681">
    <property type="entry name" value="DoxX"/>
    <property type="match status" value="1"/>
</dbReference>
<dbReference type="AlphaFoldDB" id="A0A6S6PCR9"/>
<evidence type="ECO:0000256" key="7">
    <source>
        <dbReference type="SAM" id="Phobius"/>
    </source>
</evidence>
<organism evidence="8 9">
    <name type="scientific">Mycolicibacterium litorale</name>
    <dbReference type="NCBI Taxonomy" id="758802"/>
    <lineage>
        <taxon>Bacteria</taxon>
        <taxon>Bacillati</taxon>
        <taxon>Actinomycetota</taxon>
        <taxon>Actinomycetes</taxon>
        <taxon>Mycobacteriales</taxon>
        <taxon>Mycobacteriaceae</taxon>
        <taxon>Mycolicibacterium</taxon>
    </lineage>
</organism>
<keyword evidence="3" id="KW-1003">Cell membrane</keyword>
<dbReference type="RefSeq" id="WP_185291913.1">
    <property type="nucleotide sequence ID" value="NZ_AP023287.1"/>
</dbReference>
<dbReference type="PANTHER" id="PTHR33452:SF4">
    <property type="entry name" value="BLL4328 PROTEIN"/>
    <property type="match status" value="1"/>
</dbReference>
<feature type="transmembrane region" description="Helical" evidence="7">
    <location>
        <begin position="52"/>
        <end position="69"/>
    </location>
</feature>